<dbReference type="EMBL" id="GIFK01005553">
    <property type="protein sequence ID" value="NBJ63256.1"/>
    <property type="molecule type" value="Transcribed_RNA"/>
</dbReference>
<reference evidence="1" key="1">
    <citation type="submission" date="2019-10" db="EMBL/GenBank/DDBJ databases">
        <title>Short sand fly seasons in Tbilisi, Georgia, hinder development of host immunity to saliva of the visceral leishmaniasis vector Phlebotomus kandelakii.</title>
        <authorList>
            <person name="Oliveira F."/>
            <person name="Giorgobiani E."/>
            <person name="Guimaraes-Costa A.B."/>
            <person name="Abdeladhim M."/>
            <person name="Oristian J."/>
            <person name="Tskhvaradze L."/>
            <person name="Tsertsvadze N."/>
            <person name="Zakalashvili M."/>
            <person name="Valenzuela J.G."/>
            <person name="Kamhawi S."/>
        </authorList>
    </citation>
    <scope>NUCLEOTIDE SEQUENCE</scope>
    <source>
        <strain evidence="1">Wild-capture in Tbilisi</strain>
        <tissue evidence="1">Salivary glands</tissue>
    </source>
</reference>
<proteinExistence type="predicted"/>
<accession>A0A6B2ELW9</accession>
<name>A0A6B2ELW9_9DIPT</name>
<organism evidence="1">
    <name type="scientific">Phlebotomus kandelakii</name>
    <dbReference type="NCBI Taxonomy" id="1109342"/>
    <lineage>
        <taxon>Eukaryota</taxon>
        <taxon>Metazoa</taxon>
        <taxon>Ecdysozoa</taxon>
        <taxon>Arthropoda</taxon>
        <taxon>Hexapoda</taxon>
        <taxon>Insecta</taxon>
        <taxon>Pterygota</taxon>
        <taxon>Neoptera</taxon>
        <taxon>Endopterygota</taxon>
        <taxon>Diptera</taxon>
        <taxon>Nematocera</taxon>
        <taxon>Psychodoidea</taxon>
        <taxon>Psychodidae</taxon>
        <taxon>Phlebotomus</taxon>
        <taxon>Larroussius</taxon>
    </lineage>
</organism>
<sequence>MCSSHVFLLQRKHTALWLLFCICISSVVFRTTQKFLNFNAVRLYERFFSRSFISSENVVQCFTVASFDMGLSWGSHTESTPIKISKEPERITLSDKIGCI</sequence>
<dbReference type="AlphaFoldDB" id="A0A6B2ELW9"/>
<evidence type="ECO:0000313" key="1">
    <source>
        <dbReference type="EMBL" id="NBJ63256.1"/>
    </source>
</evidence>
<protein>
    <submittedName>
        <fullName evidence="1">Uncharacterized protein</fullName>
    </submittedName>
</protein>